<dbReference type="EMBL" id="JAZDRO010000001">
    <property type="protein sequence ID" value="MEE2565253.1"/>
    <property type="molecule type" value="Genomic_DNA"/>
</dbReference>
<reference evidence="2 3" key="1">
    <citation type="submission" date="2024-01" db="EMBL/GenBank/DDBJ databases">
        <title>Hyphobacterium bacterium isolated from marine sediment.</title>
        <authorList>
            <person name="Zhao S."/>
        </authorList>
    </citation>
    <scope>NUCLEOTIDE SEQUENCE [LARGE SCALE GENOMIC DNA]</scope>
    <source>
        <strain evidence="2 3">Y60-23</strain>
    </source>
</reference>
<keyword evidence="3" id="KW-1185">Reference proteome</keyword>
<dbReference type="Pfam" id="PF13480">
    <property type="entry name" value="Acetyltransf_6"/>
    <property type="match status" value="1"/>
</dbReference>
<feature type="domain" description="BioF2-like acetyltransferase" evidence="1">
    <location>
        <begin position="152"/>
        <end position="296"/>
    </location>
</feature>
<evidence type="ECO:0000313" key="3">
    <source>
        <dbReference type="Proteomes" id="UP001310692"/>
    </source>
</evidence>
<gene>
    <name evidence="2" type="ORF">V0U35_01065</name>
</gene>
<keyword evidence="2" id="KW-0012">Acyltransferase</keyword>
<comment type="caution">
    <text evidence="2">The sequence shown here is derived from an EMBL/GenBank/DDBJ whole genome shotgun (WGS) entry which is preliminary data.</text>
</comment>
<dbReference type="GO" id="GO:0016746">
    <property type="term" value="F:acyltransferase activity"/>
    <property type="evidence" value="ECO:0007669"/>
    <property type="project" value="UniProtKB-KW"/>
</dbReference>
<keyword evidence="2" id="KW-0808">Transferase</keyword>
<accession>A0ABU7LUN0</accession>
<organism evidence="2 3">
    <name type="scientific">Hyphobacterium marinum</name>
    <dbReference type="NCBI Taxonomy" id="3116574"/>
    <lineage>
        <taxon>Bacteria</taxon>
        <taxon>Pseudomonadati</taxon>
        <taxon>Pseudomonadota</taxon>
        <taxon>Alphaproteobacteria</taxon>
        <taxon>Maricaulales</taxon>
        <taxon>Maricaulaceae</taxon>
        <taxon>Hyphobacterium</taxon>
    </lineage>
</organism>
<dbReference type="EC" id="2.3.1.-" evidence="2"/>
<dbReference type="PROSITE" id="PS00290">
    <property type="entry name" value="IG_MHC"/>
    <property type="match status" value="1"/>
</dbReference>
<dbReference type="SUPFAM" id="SSF55729">
    <property type="entry name" value="Acyl-CoA N-acyltransferases (Nat)"/>
    <property type="match status" value="1"/>
</dbReference>
<name>A0ABU7LUN0_9PROT</name>
<evidence type="ECO:0000313" key="2">
    <source>
        <dbReference type="EMBL" id="MEE2565253.1"/>
    </source>
</evidence>
<sequence>MYRCEVVHPGELDAETRKAWSALTASAEFGSALLHPDFACAVGQVRADARVALYRQNGRLEAVLAYHARPGGLARPLAAPFSDLQAFVCAPGCTMSGAEALHLAGLRAYRFDALTDPRRRFGGVTARGHVHAIIPGPDINAFLEGLRAANPKRFKNHRRLARQMELQRGALDLITDDHDPRHFDQLLEWKHTQFARTGRHDVLKPAWAGKLMTGLFNGGTGEARGLMVSLKAGGRMVAGLFGVRTGDRYNPWVAAYDPVYAPWSPGQTLLHGLVEAMPALGLKRCDLGAGHGHYKKYYANAAIPVVAGLETAPGAARRATGLRTMLWTAGEHFPLTGLAARTASLHRRFDQISAADLDFPGRIAGTLRAFSAPRHGPQESAA</sequence>
<dbReference type="InterPro" id="IPR038740">
    <property type="entry name" value="BioF2-like_GNAT_dom"/>
</dbReference>
<dbReference type="InterPro" id="IPR003006">
    <property type="entry name" value="Ig/MHC_CS"/>
</dbReference>
<dbReference type="Proteomes" id="UP001310692">
    <property type="component" value="Unassembled WGS sequence"/>
</dbReference>
<dbReference type="RefSeq" id="WP_330194791.1">
    <property type="nucleotide sequence ID" value="NZ_JAZDRO010000001.1"/>
</dbReference>
<evidence type="ECO:0000259" key="1">
    <source>
        <dbReference type="Pfam" id="PF13480"/>
    </source>
</evidence>
<dbReference type="InterPro" id="IPR016181">
    <property type="entry name" value="Acyl_CoA_acyltransferase"/>
</dbReference>
<proteinExistence type="predicted"/>
<protein>
    <submittedName>
        <fullName evidence="2">GNAT family N-acetyltransferase</fullName>
        <ecNumber evidence="2">2.3.1.-</ecNumber>
    </submittedName>
</protein>